<organism evidence="5 6">
    <name type="scientific">Rubripirellula tenax</name>
    <dbReference type="NCBI Taxonomy" id="2528015"/>
    <lineage>
        <taxon>Bacteria</taxon>
        <taxon>Pseudomonadati</taxon>
        <taxon>Planctomycetota</taxon>
        <taxon>Planctomycetia</taxon>
        <taxon>Pirellulales</taxon>
        <taxon>Pirellulaceae</taxon>
        <taxon>Rubripirellula</taxon>
    </lineage>
</organism>
<comment type="caution">
    <text evidence="5">The sequence shown here is derived from an EMBL/GenBank/DDBJ whole genome shotgun (WGS) entry which is preliminary data.</text>
</comment>
<keyword evidence="5" id="KW-0670">Pyruvate</keyword>
<dbReference type="OrthoDB" id="9765468at2"/>
<evidence type="ECO:0000313" key="6">
    <source>
        <dbReference type="Proteomes" id="UP000318288"/>
    </source>
</evidence>
<dbReference type="PANTHER" id="PTHR43030">
    <property type="entry name" value="PHOSPHOENOLPYRUVATE SYNTHASE"/>
    <property type="match status" value="1"/>
</dbReference>
<gene>
    <name evidence="5" type="primary">ppsA_2</name>
    <name evidence="5" type="ORF">Poly51_38340</name>
</gene>
<dbReference type="InterPro" id="IPR000121">
    <property type="entry name" value="PEP_util_C"/>
</dbReference>
<dbReference type="EC" id="2.7.9.2" evidence="5"/>
<keyword evidence="3" id="KW-0067">ATP-binding</keyword>
<dbReference type="Pfam" id="PF02896">
    <property type="entry name" value="PEP-utilizers_C"/>
    <property type="match status" value="1"/>
</dbReference>
<dbReference type="InterPro" id="IPR015813">
    <property type="entry name" value="Pyrv/PenolPyrv_kinase-like_dom"/>
</dbReference>
<protein>
    <submittedName>
        <fullName evidence="5">Phosphoenolpyruvate synthase</fullName>
        <ecNumber evidence="5">2.7.9.2</ecNumber>
    </submittedName>
</protein>
<evidence type="ECO:0000256" key="2">
    <source>
        <dbReference type="ARBA" id="ARBA00022741"/>
    </source>
</evidence>
<evidence type="ECO:0000313" key="5">
    <source>
        <dbReference type="EMBL" id="TWU50542.1"/>
    </source>
</evidence>
<accession>A0A5C6EN25</accession>
<feature type="domain" description="PEP-utilising enzyme C-terminal" evidence="4">
    <location>
        <begin position="42"/>
        <end position="150"/>
    </location>
</feature>
<dbReference type="InterPro" id="IPR006319">
    <property type="entry name" value="PEP_synth"/>
</dbReference>
<dbReference type="Proteomes" id="UP000318288">
    <property type="component" value="Unassembled WGS sequence"/>
</dbReference>
<dbReference type="GO" id="GO:0008986">
    <property type="term" value="F:pyruvate, water dikinase activity"/>
    <property type="evidence" value="ECO:0007669"/>
    <property type="project" value="UniProtKB-EC"/>
</dbReference>
<dbReference type="RefSeq" id="WP_146459268.1">
    <property type="nucleotide sequence ID" value="NZ_SJPW01000005.1"/>
</dbReference>
<dbReference type="GO" id="GO:0005524">
    <property type="term" value="F:ATP binding"/>
    <property type="evidence" value="ECO:0007669"/>
    <property type="project" value="UniProtKB-KW"/>
</dbReference>
<dbReference type="PANTHER" id="PTHR43030:SF1">
    <property type="entry name" value="PHOSPHOENOLPYRUVATE SYNTHASE"/>
    <property type="match status" value="1"/>
</dbReference>
<dbReference type="AlphaFoldDB" id="A0A5C6EN25"/>
<name>A0A5C6EN25_9BACT</name>
<dbReference type="SUPFAM" id="SSF51621">
    <property type="entry name" value="Phosphoenolpyruvate/pyruvate domain"/>
    <property type="match status" value="1"/>
</dbReference>
<evidence type="ECO:0000256" key="1">
    <source>
        <dbReference type="ARBA" id="ARBA00007837"/>
    </source>
</evidence>
<dbReference type="Gene3D" id="3.20.20.60">
    <property type="entry name" value="Phosphoenolpyruvate-binding domains"/>
    <property type="match status" value="1"/>
</dbReference>
<reference evidence="5 6" key="1">
    <citation type="submission" date="2019-02" db="EMBL/GenBank/DDBJ databases">
        <title>Deep-cultivation of Planctomycetes and their phenomic and genomic characterization uncovers novel biology.</title>
        <authorList>
            <person name="Wiegand S."/>
            <person name="Jogler M."/>
            <person name="Boedeker C."/>
            <person name="Pinto D."/>
            <person name="Vollmers J."/>
            <person name="Rivas-Marin E."/>
            <person name="Kohn T."/>
            <person name="Peeters S.H."/>
            <person name="Heuer A."/>
            <person name="Rast P."/>
            <person name="Oberbeckmann S."/>
            <person name="Bunk B."/>
            <person name="Jeske O."/>
            <person name="Meyerdierks A."/>
            <person name="Storesund J.E."/>
            <person name="Kallscheuer N."/>
            <person name="Luecker S."/>
            <person name="Lage O.M."/>
            <person name="Pohl T."/>
            <person name="Merkel B.J."/>
            <person name="Hornburger P."/>
            <person name="Mueller R.-W."/>
            <person name="Bruemmer F."/>
            <person name="Labrenz M."/>
            <person name="Spormann A.M."/>
            <person name="Op Den Camp H."/>
            <person name="Overmann J."/>
            <person name="Amann R."/>
            <person name="Jetten M.S.M."/>
            <person name="Mascher T."/>
            <person name="Medema M.H."/>
            <person name="Devos D.P."/>
            <person name="Kaster A.-K."/>
            <person name="Ovreas L."/>
            <person name="Rohde M."/>
            <person name="Galperin M.Y."/>
            <person name="Jogler C."/>
        </authorList>
    </citation>
    <scope>NUCLEOTIDE SEQUENCE [LARGE SCALE GENOMIC DNA]</scope>
    <source>
        <strain evidence="5 6">Poly51</strain>
    </source>
</reference>
<dbReference type="InterPro" id="IPR040442">
    <property type="entry name" value="Pyrv_kinase-like_dom_sf"/>
</dbReference>
<keyword evidence="6" id="KW-1185">Reference proteome</keyword>
<comment type="similarity">
    <text evidence="1">Belongs to the PEP-utilizing enzyme family.</text>
</comment>
<keyword evidence="5" id="KW-0808">Transferase</keyword>
<sequence length="163" mass="18500">MWQRNYVKIHPQALLDFGKLDDASQAAIESVTKTYDDEPSYFVDKLAAGIAMICAAFYPKDVIVRLSEFETNEYANVIGGEAYEPVEANPMIGFRDASRFYHPSFQEAFGLECKAVQKVRPDMGLRKLKLMIPFCRTIEEGQRVQEEMAKHDGCGLFRAQFDG</sequence>
<evidence type="ECO:0000256" key="3">
    <source>
        <dbReference type="ARBA" id="ARBA00022840"/>
    </source>
</evidence>
<proteinExistence type="inferred from homology"/>
<dbReference type="EMBL" id="SJPW01000005">
    <property type="protein sequence ID" value="TWU50542.1"/>
    <property type="molecule type" value="Genomic_DNA"/>
</dbReference>
<evidence type="ECO:0000259" key="4">
    <source>
        <dbReference type="Pfam" id="PF02896"/>
    </source>
</evidence>
<keyword evidence="2" id="KW-0547">Nucleotide-binding</keyword>